<feature type="region of interest" description="Disordered" evidence="1">
    <location>
        <begin position="75"/>
        <end position="183"/>
    </location>
</feature>
<dbReference type="AlphaFoldDB" id="K0KMI5"/>
<evidence type="ECO:0000313" key="2">
    <source>
        <dbReference type="EMBL" id="CCH46490.1"/>
    </source>
</evidence>
<dbReference type="Proteomes" id="UP000009328">
    <property type="component" value="Unassembled WGS sequence"/>
</dbReference>
<feature type="compositionally biased region" description="Polar residues" evidence="1">
    <location>
        <begin position="86"/>
        <end position="96"/>
    </location>
</feature>
<dbReference type="STRING" id="1206466.K0KMI5"/>
<dbReference type="InterPro" id="IPR013239">
    <property type="entry name" value="RNA_polI_Rpa14"/>
</dbReference>
<gene>
    <name evidence="2" type="ORF">BN7_6083</name>
</gene>
<dbReference type="FunCoup" id="K0KMI5">
    <property type="interactions" value="62"/>
</dbReference>
<dbReference type="GO" id="GO:0004827">
    <property type="term" value="F:proline-tRNA ligase activity"/>
    <property type="evidence" value="ECO:0007669"/>
    <property type="project" value="UniProtKB-EC"/>
</dbReference>
<evidence type="ECO:0000313" key="3">
    <source>
        <dbReference type="Proteomes" id="UP000009328"/>
    </source>
</evidence>
<dbReference type="EC" id="6.1.1.15" evidence="2"/>
<dbReference type="Pfam" id="PF08203">
    <property type="entry name" value="RNA_polI_A14"/>
    <property type="match status" value="1"/>
</dbReference>
<proteinExistence type="predicted"/>
<accession>K0KMI5</accession>
<dbReference type="eggNOG" id="ENOG502S8XT">
    <property type="taxonomic scope" value="Eukaryota"/>
</dbReference>
<reference evidence="2 3" key="1">
    <citation type="journal article" date="2012" name="Eukaryot. Cell">
        <title>Draft genome sequence of Wickerhamomyces ciferrii NRRL Y-1031 F-60-10.</title>
        <authorList>
            <person name="Schneider J."/>
            <person name="Andrea H."/>
            <person name="Blom J."/>
            <person name="Jaenicke S."/>
            <person name="Ruckert C."/>
            <person name="Schorsch C."/>
            <person name="Szczepanowski R."/>
            <person name="Farwick M."/>
            <person name="Goesmann A."/>
            <person name="Puhler A."/>
            <person name="Schaffer S."/>
            <person name="Tauch A."/>
            <person name="Kohler T."/>
            <person name="Brinkrolf K."/>
        </authorList>
    </citation>
    <scope>NUCLEOTIDE SEQUENCE [LARGE SCALE GENOMIC DNA]</scope>
    <source>
        <strain evidence="3">ATCC 14091 / BCRC 22168 / CBS 111 / JCM 3599 / NBRC 0793 / NRRL Y-1031 F-60-10</strain>
    </source>
</reference>
<evidence type="ECO:0000256" key="1">
    <source>
        <dbReference type="SAM" id="MobiDB-lite"/>
    </source>
</evidence>
<name>K0KMI5_WICCF</name>
<organism evidence="2 3">
    <name type="scientific">Wickerhamomyces ciferrii (strain ATCC 14091 / BCRC 22168 / CBS 111 / JCM 3599 / NBRC 0793 / NRRL Y-1031 F-60-10)</name>
    <name type="common">Yeast</name>
    <name type="synonym">Pichia ciferrii</name>
    <dbReference type="NCBI Taxonomy" id="1206466"/>
    <lineage>
        <taxon>Eukaryota</taxon>
        <taxon>Fungi</taxon>
        <taxon>Dikarya</taxon>
        <taxon>Ascomycota</taxon>
        <taxon>Saccharomycotina</taxon>
        <taxon>Saccharomycetes</taxon>
        <taxon>Phaffomycetales</taxon>
        <taxon>Wickerhamomycetaceae</taxon>
        <taxon>Wickerhamomyces</taxon>
    </lineage>
</organism>
<dbReference type="InParanoid" id="K0KMI5"/>
<dbReference type="HOGENOM" id="CLU_109030_0_0_1"/>
<dbReference type="Gene3D" id="6.10.250.3390">
    <property type="match status" value="1"/>
</dbReference>
<keyword evidence="3" id="KW-1185">Reference proteome</keyword>
<comment type="caution">
    <text evidence="2">The sequence shown here is derived from an EMBL/GenBank/DDBJ whole genome shotgun (WGS) entry which is preliminary data.</text>
</comment>
<dbReference type="EMBL" id="CAIF01000250">
    <property type="protein sequence ID" value="CCH46490.1"/>
    <property type="molecule type" value="Genomic_DNA"/>
</dbReference>
<feature type="compositionally biased region" description="Low complexity" evidence="1">
    <location>
        <begin position="55"/>
        <end position="66"/>
    </location>
</feature>
<feature type="region of interest" description="Disordered" evidence="1">
    <location>
        <begin position="48"/>
        <end position="67"/>
    </location>
</feature>
<keyword evidence="2" id="KW-0436">Ligase</keyword>
<feature type="compositionally biased region" description="Basic and acidic residues" evidence="1">
    <location>
        <begin position="150"/>
        <end position="183"/>
    </location>
</feature>
<sequence>MSQVKAKRIAPSVVNTPVTVHLLGSKALDKEETERFLTKFIDGEETRSNAKLLNSSGATASTAGASVSQLKRIQRDLRGLPPLEAVNTTTTSNNTIAPPKGKATPKKITFDDEPVPEVKKEEQVKEEEEQSSIPENEDLEIKDADEESETEVKTEKISKEEKKRLKREAKEAKKASKKVKLEK</sequence>
<feature type="compositionally biased region" description="Acidic residues" evidence="1">
    <location>
        <begin position="124"/>
        <end position="149"/>
    </location>
</feature>
<protein>
    <submittedName>
        <fullName evidence="2">Prolyl-tRNA synthetase</fullName>
        <ecNumber evidence="2">6.1.1.15</ecNumber>
    </submittedName>
</protein>